<dbReference type="EMBL" id="JANUCT010000013">
    <property type="protein sequence ID" value="MCS3903896.1"/>
    <property type="molecule type" value="Genomic_DNA"/>
</dbReference>
<proteinExistence type="predicted"/>
<gene>
    <name evidence="1" type="ORF">J2T55_001928</name>
</gene>
<sequence>MASTEDGLPLRRDGLIESRPMHVEEWLETLPFADFEHTTQLLHAALTATNQLTLKPATREALLGLYDQPYQYYLQSQIRTGAQHTLSSMENMQRQLHSMQQLAADLALMSQHIINDTQERKSVWGSKPPLRATQQGIDYLSQALIFSYLQYAPPPAGVWQQLHGLYRFAESLELLHNGIKLAGGRTTTIAHSYCSMLLTAVVDPPHLPFGGIWEVHDQLASWLERAELQPYRDGQNAGGLFVVDLDGDLPPRPYNRFDPSEAHAGHRLLDARALYLNAQQARERLRQGETPADLKLSDSYRQLLVEQMVRAWNLPPKRRFPRSPANGKLALTCGLQATHIHMNGGSDLLRQLRKPEPAGADGLDVEGESEDHAVRDDLHRSGNYFALETWDLINKSAGGCALEHQQRPAYSVRVGDLLGLRLTETDAGAYWRLGIIRWLRIEAATTYRIGVQLLGTDCQPVALRFRNRRELQHGFRIRTNDELSLLAGRGQLTANQALDIETIDGRQSVHTRQRIEELAAFEQFTAQPD</sequence>
<evidence type="ECO:0000313" key="2">
    <source>
        <dbReference type="Proteomes" id="UP001204445"/>
    </source>
</evidence>
<keyword evidence="2" id="KW-1185">Reference proteome</keyword>
<organism evidence="1 2">
    <name type="scientific">Methylohalomonas lacus</name>
    <dbReference type="NCBI Taxonomy" id="398773"/>
    <lineage>
        <taxon>Bacteria</taxon>
        <taxon>Pseudomonadati</taxon>
        <taxon>Pseudomonadota</taxon>
        <taxon>Gammaproteobacteria</taxon>
        <taxon>Methylohalomonadales</taxon>
        <taxon>Methylohalomonadaceae</taxon>
        <taxon>Methylohalomonas</taxon>
    </lineage>
</organism>
<reference evidence="1" key="1">
    <citation type="submission" date="2022-08" db="EMBL/GenBank/DDBJ databases">
        <title>Genomic Encyclopedia of Type Strains, Phase III (KMG-III): the genomes of soil and plant-associated and newly described type strains.</title>
        <authorList>
            <person name="Whitman W."/>
        </authorList>
    </citation>
    <scope>NUCLEOTIDE SEQUENCE</scope>
    <source>
        <strain evidence="1">HMT 1</strain>
    </source>
</reference>
<accession>A0AAE3L234</accession>
<comment type="caution">
    <text evidence="1">The sequence shown here is derived from an EMBL/GenBank/DDBJ whole genome shotgun (WGS) entry which is preliminary data.</text>
</comment>
<name>A0AAE3L234_9GAMM</name>
<dbReference type="AlphaFoldDB" id="A0AAE3L234"/>
<protein>
    <recommendedName>
        <fullName evidence="3">GTPase</fullName>
    </recommendedName>
</protein>
<dbReference type="Proteomes" id="UP001204445">
    <property type="component" value="Unassembled WGS sequence"/>
</dbReference>
<evidence type="ECO:0008006" key="3">
    <source>
        <dbReference type="Google" id="ProtNLM"/>
    </source>
</evidence>
<evidence type="ECO:0000313" key="1">
    <source>
        <dbReference type="EMBL" id="MCS3903896.1"/>
    </source>
</evidence>
<dbReference type="RefSeq" id="WP_259055871.1">
    <property type="nucleotide sequence ID" value="NZ_JANUCT010000013.1"/>
</dbReference>